<keyword evidence="10" id="KW-1185">Reference proteome</keyword>
<evidence type="ECO:0000256" key="5">
    <source>
        <dbReference type="ARBA" id="ARBA00023004"/>
    </source>
</evidence>
<dbReference type="GO" id="GO:0009055">
    <property type="term" value="F:electron transfer activity"/>
    <property type="evidence" value="ECO:0007669"/>
    <property type="project" value="InterPro"/>
</dbReference>
<dbReference type="RefSeq" id="WP_131839220.1">
    <property type="nucleotide sequence ID" value="NZ_SLWB01000007.1"/>
</dbReference>
<dbReference type="Proteomes" id="UP000294830">
    <property type="component" value="Unassembled WGS sequence"/>
</dbReference>
<dbReference type="SUPFAM" id="SSF57802">
    <property type="entry name" value="Rubredoxin-like"/>
    <property type="match status" value="1"/>
</dbReference>
<feature type="domain" description="Rubredoxin-like" evidence="8">
    <location>
        <begin position="1"/>
        <end position="52"/>
    </location>
</feature>
<evidence type="ECO:0000256" key="7">
    <source>
        <dbReference type="PIRSR" id="PIRSR000071-1"/>
    </source>
</evidence>
<dbReference type="GO" id="GO:0005506">
    <property type="term" value="F:iron ion binding"/>
    <property type="evidence" value="ECO:0007669"/>
    <property type="project" value="InterPro"/>
</dbReference>
<organism evidence="9 10">
    <name type="scientific">Acetobacteroides hydrogenigenes</name>
    <dbReference type="NCBI Taxonomy" id="979970"/>
    <lineage>
        <taxon>Bacteria</taxon>
        <taxon>Pseudomonadati</taxon>
        <taxon>Bacteroidota</taxon>
        <taxon>Bacteroidia</taxon>
        <taxon>Bacteroidales</taxon>
        <taxon>Rikenellaceae</taxon>
        <taxon>Acetobacteroides</taxon>
    </lineage>
</organism>
<dbReference type="OrthoDB" id="9758182at2"/>
<keyword evidence="5 6" id="KW-0408">Iron</keyword>
<evidence type="ECO:0000256" key="3">
    <source>
        <dbReference type="ARBA" id="ARBA00022723"/>
    </source>
</evidence>
<dbReference type="InterPro" id="IPR018527">
    <property type="entry name" value="Rubredoxin_Fe_BS"/>
</dbReference>
<dbReference type="GO" id="GO:0043448">
    <property type="term" value="P:alkane catabolic process"/>
    <property type="evidence" value="ECO:0007669"/>
    <property type="project" value="TreeGrafter"/>
</dbReference>
<dbReference type="PRINTS" id="PR00163">
    <property type="entry name" value="RUBREDOXIN"/>
</dbReference>
<comment type="similarity">
    <text evidence="1 6">Belongs to the rubredoxin family.</text>
</comment>
<dbReference type="PROSITE" id="PS00202">
    <property type="entry name" value="RUBREDOXIN"/>
    <property type="match status" value="1"/>
</dbReference>
<evidence type="ECO:0000256" key="6">
    <source>
        <dbReference type="PIRNR" id="PIRNR000071"/>
    </source>
</evidence>
<dbReference type="InterPro" id="IPR024934">
    <property type="entry name" value="Rubredoxin-like_dom"/>
</dbReference>
<name>A0A4V2RPG8_9BACT</name>
<dbReference type="PANTHER" id="PTHR47627:SF1">
    <property type="entry name" value="RUBREDOXIN-1-RELATED"/>
    <property type="match status" value="1"/>
</dbReference>
<proteinExistence type="inferred from homology"/>
<evidence type="ECO:0000259" key="8">
    <source>
        <dbReference type="PROSITE" id="PS50903"/>
    </source>
</evidence>
<keyword evidence="3 6" id="KW-0479">Metal-binding</keyword>
<dbReference type="InterPro" id="IPR024935">
    <property type="entry name" value="Rubredoxin_dom"/>
</dbReference>
<sequence>MKKYRCKVCGLIYDPAIGDPASNIPPNTPFEDIPNTWHCPICGVTKDDFVEIE</sequence>
<dbReference type="NCBIfam" id="NF045768">
    <property type="entry name" value="RubredRD"/>
    <property type="match status" value="1"/>
</dbReference>
<comment type="caution">
    <text evidence="9">The sequence shown here is derived from an EMBL/GenBank/DDBJ whole genome shotgun (WGS) entry which is preliminary data.</text>
</comment>
<evidence type="ECO:0000256" key="4">
    <source>
        <dbReference type="ARBA" id="ARBA00022982"/>
    </source>
</evidence>
<reference evidence="9 10" key="1">
    <citation type="submission" date="2019-03" db="EMBL/GenBank/DDBJ databases">
        <title>Genomic Encyclopedia of Archaeal and Bacterial Type Strains, Phase II (KMG-II): from individual species to whole genera.</title>
        <authorList>
            <person name="Goeker M."/>
        </authorList>
    </citation>
    <scope>NUCLEOTIDE SEQUENCE [LARGE SCALE GENOMIC DNA]</scope>
    <source>
        <strain evidence="9 10">RL-C</strain>
    </source>
</reference>
<dbReference type="PROSITE" id="PS50903">
    <property type="entry name" value="RUBREDOXIN_LIKE"/>
    <property type="match status" value="1"/>
</dbReference>
<evidence type="ECO:0000313" key="9">
    <source>
        <dbReference type="EMBL" id="TCN67580.1"/>
    </source>
</evidence>
<evidence type="ECO:0000256" key="2">
    <source>
        <dbReference type="ARBA" id="ARBA00022448"/>
    </source>
</evidence>
<dbReference type="Pfam" id="PF00301">
    <property type="entry name" value="Rubredoxin"/>
    <property type="match status" value="1"/>
</dbReference>
<dbReference type="PIRSF" id="PIRSF000071">
    <property type="entry name" value="Rubredoxin"/>
    <property type="match status" value="1"/>
</dbReference>
<dbReference type="InterPro" id="IPR024922">
    <property type="entry name" value="Rubredoxin"/>
</dbReference>
<keyword evidence="2 6" id="KW-0813">Transport</keyword>
<evidence type="ECO:0000256" key="1">
    <source>
        <dbReference type="ARBA" id="ARBA00005337"/>
    </source>
</evidence>
<dbReference type="EMBL" id="SLWB01000007">
    <property type="protein sequence ID" value="TCN67580.1"/>
    <property type="molecule type" value="Genomic_DNA"/>
</dbReference>
<feature type="binding site" evidence="7">
    <location>
        <position position="6"/>
    </location>
    <ligand>
        <name>Fe cation</name>
        <dbReference type="ChEBI" id="CHEBI:24875"/>
    </ligand>
</feature>
<dbReference type="FunFam" id="2.20.28.10:FF:000001">
    <property type="entry name" value="Rubredoxin"/>
    <property type="match status" value="1"/>
</dbReference>
<feature type="binding site" evidence="7">
    <location>
        <position position="42"/>
    </location>
    <ligand>
        <name>Fe cation</name>
        <dbReference type="ChEBI" id="CHEBI:24875"/>
    </ligand>
</feature>
<keyword evidence="4 6" id="KW-0249">Electron transport</keyword>
<protein>
    <recommendedName>
        <fullName evidence="6">Rubredoxin</fullName>
    </recommendedName>
</protein>
<feature type="binding site" evidence="7">
    <location>
        <position position="9"/>
    </location>
    <ligand>
        <name>Fe cation</name>
        <dbReference type="ChEBI" id="CHEBI:24875"/>
    </ligand>
</feature>
<dbReference type="PANTHER" id="PTHR47627">
    <property type="entry name" value="RUBREDOXIN"/>
    <property type="match status" value="1"/>
</dbReference>
<feature type="binding site" evidence="7">
    <location>
        <position position="39"/>
    </location>
    <ligand>
        <name>Fe cation</name>
        <dbReference type="ChEBI" id="CHEBI:24875"/>
    </ligand>
</feature>
<dbReference type="AlphaFoldDB" id="A0A4V2RPG8"/>
<evidence type="ECO:0000313" key="10">
    <source>
        <dbReference type="Proteomes" id="UP000294830"/>
    </source>
</evidence>
<dbReference type="Gene3D" id="2.20.28.10">
    <property type="match status" value="1"/>
</dbReference>
<gene>
    <name evidence="9" type="ORF">CLV25_10739</name>
</gene>
<accession>A0A4V2RPG8</accession>
<dbReference type="InterPro" id="IPR050526">
    <property type="entry name" value="Rubredoxin_ET"/>
</dbReference>
<comment type="cofactor">
    <cofactor evidence="6 7">
        <name>Fe(3+)</name>
        <dbReference type="ChEBI" id="CHEBI:29034"/>
    </cofactor>
    <text evidence="6 7">Binds 1 Fe(3+) ion per subunit.</text>
</comment>
<dbReference type="CDD" id="cd00730">
    <property type="entry name" value="rubredoxin"/>
    <property type="match status" value="1"/>
</dbReference>